<dbReference type="GO" id="GO:0022857">
    <property type="term" value="F:transmembrane transporter activity"/>
    <property type="evidence" value="ECO:0007669"/>
    <property type="project" value="InterPro"/>
</dbReference>
<dbReference type="GO" id="GO:0005886">
    <property type="term" value="C:plasma membrane"/>
    <property type="evidence" value="ECO:0007669"/>
    <property type="project" value="TreeGrafter"/>
</dbReference>
<comment type="subcellular location">
    <subcellularLocation>
        <location evidence="1">Endomembrane system</location>
        <topology evidence="1">Multi-pass membrane protein</topology>
    </subcellularLocation>
</comment>
<protein>
    <recommendedName>
        <fullName evidence="8">Major facilitator superfamily (MFS) profile domain-containing protein</fullName>
    </recommendedName>
</protein>
<dbReference type="PANTHER" id="PTHR23501">
    <property type="entry name" value="MAJOR FACILITATOR SUPERFAMILY"/>
    <property type="match status" value="1"/>
</dbReference>
<dbReference type="Gene3D" id="1.20.1250.20">
    <property type="entry name" value="MFS general substrate transporter like domains"/>
    <property type="match status" value="2"/>
</dbReference>
<dbReference type="Proteomes" id="UP001150925">
    <property type="component" value="Unassembled WGS sequence"/>
</dbReference>
<feature type="transmembrane region" description="Helical" evidence="7">
    <location>
        <begin position="449"/>
        <end position="466"/>
    </location>
</feature>
<feature type="transmembrane region" description="Helical" evidence="7">
    <location>
        <begin position="189"/>
        <end position="208"/>
    </location>
</feature>
<evidence type="ECO:0000256" key="3">
    <source>
        <dbReference type="ARBA" id="ARBA00022692"/>
    </source>
</evidence>
<dbReference type="Pfam" id="PF07690">
    <property type="entry name" value="MFS_1"/>
    <property type="match status" value="1"/>
</dbReference>
<evidence type="ECO:0000256" key="6">
    <source>
        <dbReference type="SAM" id="MobiDB-lite"/>
    </source>
</evidence>
<feature type="transmembrane region" description="Helical" evidence="7">
    <location>
        <begin position="556"/>
        <end position="576"/>
    </location>
</feature>
<organism evidence="9 10">
    <name type="scientific">Dispira parvispora</name>
    <dbReference type="NCBI Taxonomy" id="1520584"/>
    <lineage>
        <taxon>Eukaryota</taxon>
        <taxon>Fungi</taxon>
        <taxon>Fungi incertae sedis</taxon>
        <taxon>Zoopagomycota</taxon>
        <taxon>Kickxellomycotina</taxon>
        <taxon>Dimargaritomycetes</taxon>
        <taxon>Dimargaritales</taxon>
        <taxon>Dimargaritaceae</taxon>
        <taxon>Dispira</taxon>
    </lineage>
</organism>
<keyword evidence="5 7" id="KW-0472">Membrane</keyword>
<evidence type="ECO:0000256" key="1">
    <source>
        <dbReference type="ARBA" id="ARBA00004127"/>
    </source>
</evidence>
<feature type="transmembrane region" description="Helical" evidence="7">
    <location>
        <begin position="318"/>
        <end position="337"/>
    </location>
</feature>
<dbReference type="PANTHER" id="PTHR23501:SF191">
    <property type="entry name" value="VACUOLAR BASIC AMINO ACID TRANSPORTER 4"/>
    <property type="match status" value="1"/>
</dbReference>
<reference evidence="9" key="1">
    <citation type="submission" date="2022-07" db="EMBL/GenBank/DDBJ databases">
        <title>Phylogenomic reconstructions and comparative analyses of Kickxellomycotina fungi.</title>
        <authorList>
            <person name="Reynolds N.K."/>
            <person name="Stajich J.E."/>
            <person name="Barry K."/>
            <person name="Grigoriev I.V."/>
            <person name="Crous P."/>
            <person name="Smith M.E."/>
        </authorList>
    </citation>
    <scope>NUCLEOTIDE SEQUENCE</scope>
    <source>
        <strain evidence="9">RSA 1196</strain>
    </source>
</reference>
<evidence type="ECO:0000256" key="7">
    <source>
        <dbReference type="SAM" id="Phobius"/>
    </source>
</evidence>
<comment type="caution">
    <text evidence="9">The sequence shown here is derived from an EMBL/GenBank/DDBJ whole genome shotgun (WGS) entry which is preliminary data.</text>
</comment>
<evidence type="ECO:0000256" key="5">
    <source>
        <dbReference type="ARBA" id="ARBA00023136"/>
    </source>
</evidence>
<feature type="region of interest" description="Disordered" evidence="6">
    <location>
        <begin position="61"/>
        <end position="82"/>
    </location>
</feature>
<dbReference type="GO" id="GO:0012505">
    <property type="term" value="C:endomembrane system"/>
    <property type="evidence" value="ECO:0007669"/>
    <property type="project" value="UniProtKB-SubCell"/>
</dbReference>
<feature type="transmembrane region" description="Helical" evidence="7">
    <location>
        <begin position="357"/>
        <end position="384"/>
    </location>
</feature>
<dbReference type="InterPro" id="IPR020846">
    <property type="entry name" value="MFS_dom"/>
</dbReference>
<evidence type="ECO:0000313" key="10">
    <source>
        <dbReference type="Proteomes" id="UP001150925"/>
    </source>
</evidence>
<feature type="transmembrane region" description="Helical" evidence="7">
    <location>
        <begin position="228"/>
        <end position="247"/>
    </location>
</feature>
<gene>
    <name evidence="9" type="ORF">IWQ62_001156</name>
</gene>
<dbReference type="AlphaFoldDB" id="A0A9W8E475"/>
<dbReference type="SUPFAM" id="SSF103473">
    <property type="entry name" value="MFS general substrate transporter"/>
    <property type="match status" value="1"/>
</dbReference>
<evidence type="ECO:0000313" key="9">
    <source>
        <dbReference type="EMBL" id="KAJ1968588.1"/>
    </source>
</evidence>
<accession>A0A9W8E475</accession>
<keyword evidence="2" id="KW-0813">Transport</keyword>
<dbReference type="PROSITE" id="PS50850">
    <property type="entry name" value="MFS"/>
    <property type="match status" value="1"/>
</dbReference>
<evidence type="ECO:0000259" key="8">
    <source>
        <dbReference type="PROSITE" id="PS50850"/>
    </source>
</evidence>
<dbReference type="OrthoDB" id="6770063at2759"/>
<name>A0A9W8E475_9FUNG</name>
<feature type="transmembrane region" description="Helical" evidence="7">
    <location>
        <begin position="487"/>
        <end position="508"/>
    </location>
</feature>
<keyword evidence="3 7" id="KW-0812">Transmembrane</keyword>
<feature type="domain" description="Major facilitator superfamily (MFS) profile" evidence="8">
    <location>
        <begin position="98"/>
        <end position="581"/>
    </location>
</feature>
<feature type="transmembrane region" description="Helical" evidence="7">
    <location>
        <begin position="96"/>
        <end position="121"/>
    </location>
</feature>
<feature type="transmembrane region" description="Helical" evidence="7">
    <location>
        <begin position="425"/>
        <end position="443"/>
    </location>
</feature>
<sequence length="592" mass="63789">MSVRSSVNQLGVDLMPPNPPHMSHDGSLRTLYGMGATPSATLKSTSRSVNYFQTAWSNVGSSLPSPSPSLPSQLYPSNLTDQQRDSTYPSHWGARFLIMTGAAGVYALCFFDPVVIAALVPTISEEWGQLALVSWVPLAYLIVVTLFQPLWDHLLKVFGGIPVGGISSVFLVVGSVVSATAPSLEVLAIGRGVSGVGISGLMALMSFVANELAPTSVSAMMLSTQGMVFVLANVAGPLLGGVLGQYLTWRWFFYFYILVGILAPLALVTLVPFPATGARVWTSLKRFDSLGFITGLGSLLCFSLGMTLGGSVYAWAEFPILFCFCIGTALTLVFVIIQASLAKEPLFPIRSILRRNILVCVATIFAQNFVYTILLYVTPLFLVIVQQDSLLLAGVKLLPLTAGQVVASLSTGLFTHHTARYRWPIWLGGGLITVGVGLCTLLTRTTNPVVHMAYLLLVGLGCGMRTQPLLMMTQTAVVERDAPKATLCYSLVQNLGAILGLATFTTILNTVRLDQFHTIFTTQFTTDFVALMTAGKEFPFYLYANAYLDSFVKVSYVVMLALIPIAILGALLSFFLKDDSLPGTPNEDLPSR</sequence>
<evidence type="ECO:0000256" key="4">
    <source>
        <dbReference type="ARBA" id="ARBA00022989"/>
    </source>
</evidence>
<feature type="transmembrane region" description="Helical" evidence="7">
    <location>
        <begin position="253"/>
        <end position="275"/>
    </location>
</feature>
<dbReference type="InterPro" id="IPR036259">
    <property type="entry name" value="MFS_trans_sf"/>
</dbReference>
<dbReference type="InterPro" id="IPR011701">
    <property type="entry name" value="MFS"/>
</dbReference>
<feature type="transmembrane region" description="Helical" evidence="7">
    <location>
        <begin position="127"/>
        <end position="147"/>
    </location>
</feature>
<feature type="region of interest" description="Disordered" evidence="6">
    <location>
        <begin position="1"/>
        <end position="22"/>
    </location>
</feature>
<proteinExistence type="predicted"/>
<evidence type="ECO:0000256" key="2">
    <source>
        <dbReference type="ARBA" id="ARBA00022448"/>
    </source>
</evidence>
<keyword evidence="4 7" id="KW-1133">Transmembrane helix</keyword>
<dbReference type="EMBL" id="JANBPY010000161">
    <property type="protein sequence ID" value="KAJ1968588.1"/>
    <property type="molecule type" value="Genomic_DNA"/>
</dbReference>
<feature type="transmembrane region" description="Helical" evidence="7">
    <location>
        <begin position="287"/>
        <end position="306"/>
    </location>
</feature>
<feature type="transmembrane region" description="Helical" evidence="7">
    <location>
        <begin position="154"/>
        <end position="177"/>
    </location>
</feature>
<keyword evidence="10" id="KW-1185">Reference proteome</keyword>
<feature type="transmembrane region" description="Helical" evidence="7">
    <location>
        <begin position="390"/>
        <end position="413"/>
    </location>
</feature>